<accession>A0A3G7U0K3</accession>
<protein>
    <submittedName>
        <fullName evidence="3">Uncharacterized protein</fullName>
    </submittedName>
</protein>
<organism evidence="3 4">
    <name type="scientific">Pseudomonas chlororaphis</name>
    <dbReference type="NCBI Taxonomy" id="587753"/>
    <lineage>
        <taxon>Bacteria</taxon>
        <taxon>Pseudomonadati</taxon>
        <taxon>Pseudomonadota</taxon>
        <taxon>Gammaproteobacteria</taxon>
        <taxon>Pseudomonadales</taxon>
        <taxon>Pseudomonadaceae</taxon>
        <taxon>Pseudomonas</taxon>
    </lineage>
</organism>
<reference evidence="3 4" key="1">
    <citation type="submission" date="2018-03" db="EMBL/GenBank/DDBJ databases">
        <title>Diversity of phytobeneficial traits revealed by whole-genome analysis of worldwide-isolated phenazine-producing Pseudomonas spp.</title>
        <authorList>
            <person name="Biessy A."/>
            <person name="Novinscak A."/>
            <person name="Blom J."/>
            <person name="Leger G."/>
            <person name="Thomashow L.S."/>
            <person name="Cazorla F.M."/>
            <person name="Josic D."/>
            <person name="Filion M."/>
        </authorList>
    </citation>
    <scope>NUCLEOTIDE SEQUENCE [LARGE SCALE GENOMIC DNA]</scope>
    <source>
        <strain evidence="3 4">B25</strain>
    </source>
</reference>
<proteinExistence type="predicted"/>
<evidence type="ECO:0000256" key="1">
    <source>
        <dbReference type="SAM" id="Coils"/>
    </source>
</evidence>
<evidence type="ECO:0000313" key="3">
    <source>
        <dbReference type="EMBL" id="AZE52099.1"/>
    </source>
</evidence>
<feature type="compositionally biased region" description="Basic and acidic residues" evidence="2">
    <location>
        <begin position="1"/>
        <end position="10"/>
    </location>
</feature>
<gene>
    <name evidence="3" type="ORF">C4K04_6471</name>
</gene>
<keyword evidence="1" id="KW-0175">Coiled coil</keyword>
<name>A0A3G7U0K3_9PSED</name>
<sequence length="155" mass="16854">MATPEHEKAPGETPTGQPTVFSPGKEDTLAALAASQSQEPAPDAAADPDEVDEIIDEIAEHQDLLERIHANLSAKQRRIDDLSDDDTCYEGYGEELVRLEEADEQLLAAERLLDFKPDNAALSRARCLSENAAGTLMEVKPDDLDDQDQDDAALP</sequence>
<evidence type="ECO:0000256" key="2">
    <source>
        <dbReference type="SAM" id="MobiDB-lite"/>
    </source>
</evidence>
<dbReference type="Proteomes" id="UP000268048">
    <property type="component" value="Chromosome"/>
</dbReference>
<dbReference type="RefSeq" id="WP_124322908.1">
    <property type="nucleotide sequence ID" value="NZ_CP027753.1"/>
</dbReference>
<feature type="coiled-coil region" evidence="1">
    <location>
        <begin position="51"/>
        <end position="85"/>
    </location>
</feature>
<feature type="region of interest" description="Disordered" evidence="2">
    <location>
        <begin position="136"/>
        <end position="155"/>
    </location>
</feature>
<feature type="region of interest" description="Disordered" evidence="2">
    <location>
        <begin position="1"/>
        <end position="26"/>
    </location>
</feature>
<feature type="compositionally biased region" description="Acidic residues" evidence="2">
    <location>
        <begin position="143"/>
        <end position="155"/>
    </location>
</feature>
<evidence type="ECO:0000313" key="4">
    <source>
        <dbReference type="Proteomes" id="UP000268048"/>
    </source>
</evidence>
<dbReference type="AlphaFoldDB" id="A0A3G7U0K3"/>
<dbReference type="EMBL" id="CP027753">
    <property type="protein sequence ID" value="AZE52099.1"/>
    <property type="molecule type" value="Genomic_DNA"/>
</dbReference>